<name>A0A410RK57_CORCK</name>
<reference evidence="2 3" key="1">
    <citation type="submission" date="2018-12" db="EMBL/GenBank/DDBJ databases">
        <title>Complete Genome Sequence of the Corallopyronin A producing Myxobacterium Corallococcus coralloides B035.</title>
        <authorList>
            <person name="Bouhired S.M."/>
            <person name="Rupp O."/>
            <person name="Blom J."/>
            <person name="Schaeberle T.F."/>
            <person name="Kehraus S."/>
            <person name="Schiefer A."/>
            <person name="Pfarr K."/>
            <person name="Goesmann A."/>
            <person name="Hoerauf A."/>
            <person name="Koenig G.M."/>
        </authorList>
    </citation>
    <scope>NUCLEOTIDE SEQUENCE [LARGE SCALE GENOMIC DNA]</scope>
    <source>
        <strain evidence="2 3">B035</strain>
    </source>
</reference>
<evidence type="ECO:0000256" key="1">
    <source>
        <dbReference type="SAM" id="SignalP"/>
    </source>
</evidence>
<keyword evidence="1" id="KW-0732">Signal</keyword>
<sequence>MSRYSGSGPLMKRLWPLLVLMTACASAPASNERYAEPGRGEPVRGPWSEVASFEMPTGDVTIPIDLLRDVADALLKLPGAKTCDAGSQRPIVGLSMEYCSTVYVAGTEDALSWRVTKPLRGSYNGCQPSSDVTDSEHSAEQIWIVGYIHNHPCGTPPSTLDLTVWPTDAFAGKPALAEFRMIPGNPAPAMFKGQALLMASALVAERADGSRVFLRYFPTGEIEQWSQQERRWRLLGTCVPTRTRYSSAPLCRDGAVQLLAE</sequence>
<feature type="signal peptide" evidence="1">
    <location>
        <begin position="1"/>
        <end position="29"/>
    </location>
</feature>
<dbReference type="Proteomes" id="UP000288758">
    <property type="component" value="Chromosome"/>
</dbReference>
<evidence type="ECO:0000313" key="2">
    <source>
        <dbReference type="EMBL" id="QAT82301.1"/>
    </source>
</evidence>
<accession>A0A410RK57</accession>
<feature type="chain" id="PRO_5019360923" description="JAB domain-containing protein" evidence="1">
    <location>
        <begin position="30"/>
        <end position="261"/>
    </location>
</feature>
<proteinExistence type="predicted"/>
<dbReference type="AlphaFoldDB" id="A0A410RK57"/>
<dbReference type="PROSITE" id="PS51257">
    <property type="entry name" value="PROKAR_LIPOPROTEIN"/>
    <property type="match status" value="1"/>
</dbReference>
<protein>
    <recommendedName>
        <fullName evidence="4">JAB domain-containing protein</fullName>
    </recommendedName>
</protein>
<organism evidence="2 3">
    <name type="scientific">Corallococcus coralloides</name>
    <name type="common">Myxococcus coralloides</name>
    <dbReference type="NCBI Taxonomy" id="184914"/>
    <lineage>
        <taxon>Bacteria</taxon>
        <taxon>Pseudomonadati</taxon>
        <taxon>Myxococcota</taxon>
        <taxon>Myxococcia</taxon>
        <taxon>Myxococcales</taxon>
        <taxon>Cystobacterineae</taxon>
        <taxon>Myxococcaceae</taxon>
        <taxon>Corallococcus</taxon>
    </lineage>
</organism>
<evidence type="ECO:0008006" key="4">
    <source>
        <dbReference type="Google" id="ProtNLM"/>
    </source>
</evidence>
<dbReference type="EMBL" id="CP034669">
    <property type="protein sequence ID" value="QAT82301.1"/>
    <property type="molecule type" value="Genomic_DNA"/>
</dbReference>
<gene>
    <name evidence="2" type="ORF">EJ065_0695</name>
</gene>
<evidence type="ECO:0000313" key="3">
    <source>
        <dbReference type="Proteomes" id="UP000288758"/>
    </source>
</evidence>